<gene>
    <name evidence="1" type="ORF">LPTSP2_37560</name>
</gene>
<accession>A0A2P2DIG5</accession>
<sequence>MLNRKWEVNLNSKPNINKKRKEFLTGKDFTTSIVSNLLELNGQLTFDELKIIDKIRKLRNEIAHKSTGVSIDSDLIRYGYTLLAKLLHQEFQVRININLRAFSKNL</sequence>
<keyword evidence="2" id="KW-1185">Reference proteome</keyword>
<dbReference type="AlphaFoldDB" id="A0A2P2DIG5"/>
<protein>
    <submittedName>
        <fullName evidence="1">Uncharacterized protein</fullName>
    </submittedName>
</protein>
<dbReference type="OrthoDB" id="952090at2"/>
<dbReference type="InterPro" id="IPR038026">
    <property type="entry name" value="MtlR-like_sf"/>
</dbReference>
<organism evidence="1 2">
    <name type="scientific">Leptospira ellinghausenii</name>
    <dbReference type="NCBI Taxonomy" id="1917822"/>
    <lineage>
        <taxon>Bacteria</taxon>
        <taxon>Pseudomonadati</taxon>
        <taxon>Spirochaetota</taxon>
        <taxon>Spirochaetia</taxon>
        <taxon>Leptospirales</taxon>
        <taxon>Leptospiraceae</taxon>
        <taxon>Leptospira</taxon>
    </lineage>
</organism>
<name>A0A2P2DIG5_9LEPT</name>
<dbReference type="SUPFAM" id="SSF158668">
    <property type="entry name" value="MtlR-like"/>
    <property type="match status" value="1"/>
</dbReference>
<dbReference type="EMBL" id="BFAZ01000012">
    <property type="protein sequence ID" value="GBF44453.1"/>
    <property type="molecule type" value="Genomic_DNA"/>
</dbReference>
<comment type="caution">
    <text evidence="1">The sequence shown here is derived from an EMBL/GenBank/DDBJ whole genome shotgun (WGS) entry which is preliminary data.</text>
</comment>
<evidence type="ECO:0000313" key="1">
    <source>
        <dbReference type="EMBL" id="GBF44453.1"/>
    </source>
</evidence>
<evidence type="ECO:0000313" key="2">
    <source>
        <dbReference type="Proteomes" id="UP000245206"/>
    </source>
</evidence>
<dbReference type="RefSeq" id="WP_108961423.1">
    <property type="nucleotide sequence ID" value="NZ_BFAZ01000012.1"/>
</dbReference>
<reference evidence="2" key="1">
    <citation type="journal article" date="2019" name="Microbiol. Immunol.">
        <title>Molecular and phenotypic characterization of Leptospira johnsonii sp. nov., Leptospira ellinghausenii sp. nov. and Leptospira ryugenii sp. nov. isolated from soil and water in Japan.</title>
        <authorList>
            <person name="Masuzawa T."/>
            <person name="Saito M."/>
            <person name="Nakao R."/>
            <person name="Nikaido Y."/>
            <person name="Matsumoto M."/>
            <person name="Ogawa M."/>
            <person name="Yokoyama M."/>
            <person name="Hidaka Y."/>
            <person name="Tomita J."/>
            <person name="Sakakibara K."/>
            <person name="Suzuki K."/>
            <person name="Yasuda S."/>
            <person name="Sato H."/>
            <person name="Yamaguchi M."/>
            <person name="Yoshida S.I."/>
            <person name="Koizumi N."/>
            <person name="Kawamura Y."/>
        </authorList>
    </citation>
    <scope>NUCLEOTIDE SEQUENCE [LARGE SCALE GENOMIC DNA]</scope>
    <source>
        <strain evidence="2">E18</strain>
    </source>
</reference>
<proteinExistence type="predicted"/>
<dbReference type="Proteomes" id="UP000245206">
    <property type="component" value="Unassembled WGS sequence"/>
</dbReference>